<dbReference type="Proteomes" id="UP000298663">
    <property type="component" value="Unassembled WGS sequence"/>
</dbReference>
<gene>
    <name evidence="1" type="ORF">L596_020340</name>
</gene>
<protein>
    <submittedName>
        <fullName evidence="1">Uncharacterized protein</fullName>
    </submittedName>
</protein>
<keyword evidence="2" id="KW-1185">Reference proteome</keyword>
<dbReference type="AlphaFoldDB" id="A0A4U5MTW6"/>
<organism evidence="1 2">
    <name type="scientific">Steinernema carpocapsae</name>
    <name type="common">Entomopathogenic nematode</name>
    <dbReference type="NCBI Taxonomy" id="34508"/>
    <lineage>
        <taxon>Eukaryota</taxon>
        <taxon>Metazoa</taxon>
        <taxon>Ecdysozoa</taxon>
        <taxon>Nematoda</taxon>
        <taxon>Chromadorea</taxon>
        <taxon>Rhabditida</taxon>
        <taxon>Tylenchina</taxon>
        <taxon>Panagrolaimomorpha</taxon>
        <taxon>Strongyloidoidea</taxon>
        <taxon>Steinernematidae</taxon>
        <taxon>Steinernema</taxon>
    </lineage>
</organism>
<sequence length="104" mass="12300">MFQFMKPSQREAFHSVFLVDRHVMALIYGSDGKKIKEESFESRKKEEKLETNGFKVLWEVNIPDDKDITVVIGPADERQNGVLFSRIIERPYCPYEEKKMWSKV</sequence>
<dbReference type="EMBL" id="AZBU02000006">
    <property type="protein sequence ID" value="TKR72962.1"/>
    <property type="molecule type" value="Genomic_DNA"/>
</dbReference>
<reference evidence="1 2" key="1">
    <citation type="journal article" date="2015" name="Genome Biol.">
        <title>Comparative genomics of Steinernema reveals deeply conserved gene regulatory networks.</title>
        <authorList>
            <person name="Dillman A.R."/>
            <person name="Macchietto M."/>
            <person name="Porter C.F."/>
            <person name="Rogers A."/>
            <person name="Williams B."/>
            <person name="Antoshechkin I."/>
            <person name="Lee M.M."/>
            <person name="Goodwin Z."/>
            <person name="Lu X."/>
            <person name="Lewis E.E."/>
            <person name="Goodrich-Blair H."/>
            <person name="Stock S.P."/>
            <person name="Adams B.J."/>
            <person name="Sternberg P.W."/>
            <person name="Mortazavi A."/>
        </authorList>
    </citation>
    <scope>NUCLEOTIDE SEQUENCE [LARGE SCALE GENOMIC DNA]</scope>
    <source>
        <strain evidence="1 2">ALL</strain>
    </source>
</reference>
<proteinExistence type="predicted"/>
<accession>A0A4U5MTW6</accession>
<name>A0A4U5MTW6_STECR</name>
<evidence type="ECO:0000313" key="2">
    <source>
        <dbReference type="Proteomes" id="UP000298663"/>
    </source>
</evidence>
<reference evidence="1 2" key="2">
    <citation type="journal article" date="2019" name="G3 (Bethesda)">
        <title>Hybrid Assembly of the Genome of the Entomopathogenic Nematode Steinernema carpocapsae Identifies the X-Chromosome.</title>
        <authorList>
            <person name="Serra L."/>
            <person name="Macchietto M."/>
            <person name="Macias-Munoz A."/>
            <person name="McGill C.J."/>
            <person name="Rodriguez I.M."/>
            <person name="Rodriguez B."/>
            <person name="Murad R."/>
            <person name="Mortazavi A."/>
        </authorList>
    </citation>
    <scope>NUCLEOTIDE SEQUENCE [LARGE SCALE GENOMIC DNA]</scope>
    <source>
        <strain evidence="1 2">ALL</strain>
    </source>
</reference>
<evidence type="ECO:0000313" key="1">
    <source>
        <dbReference type="EMBL" id="TKR72962.1"/>
    </source>
</evidence>
<comment type="caution">
    <text evidence="1">The sequence shown here is derived from an EMBL/GenBank/DDBJ whole genome shotgun (WGS) entry which is preliminary data.</text>
</comment>